<dbReference type="InterPro" id="IPR003661">
    <property type="entry name" value="HisK_dim/P_dom"/>
</dbReference>
<dbReference type="PROSITE" id="PS50112">
    <property type="entry name" value="PAS"/>
    <property type="match status" value="1"/>
</dbReference>
<evidence type="ECO:0000259" key="7">
    <source>
        <dbReference type="PROSITE" id="PS50112"/>
    </source>
</evidence>
<dbReference type="InterPro" id="IPR005467">
    <property type="entry name" value="His_kinase_dom"/>
</dbReference>
<name>A0A839GNE6_9BACT</name>
<evidence type="ECO:0000259" key="6">
    <source>
        <dbReference type="PROSITE" id="PS50109"/>
    </source>
</evidence>
<dbReference type="Gene3D" id="3.30.565.10">
    <property type="entry name" value="Histidine kinase-like ATPase, C-terminal domain"/>
    <property type="match status" value="1"/>
</dbReference>
<dbReference type="InterPro" id="IPR036097">
    <property type="entry name" value="HisK_dim/P_sf"/>
</dbReference>
<evidence type="ECO:0000256" key="5">
    <source>
        <dbReference type="ARBA" id="ARBA00022777"/>
    </source>
</evidence>
<dbReference type="NCBIfam" id="TIGR00229">
    <property type="entry name" value="sensory_box"/>
    <property type="match status" value="1"/>
</dbReference>
<dbReference type="Gene3D" id="1.10.287.130">
    <property type="match status" value="1"/>
</dbReference>
<comment type="caution">
    <text evidence="8">The sequence shown here is derived from an EMBL/GenBank/DDBJ whole genome shotgun (WGS) entry which is preliminary data.</text>
</comment>
<dbReference type="SMART" id="SM00387">
    <property type="entry name" value="HATPase_c"/>
    <property type="match status" value="1"/>
</dbReference>
<dbReference type="PRINTS" id="PR00344">
    <property type="entry name" value="BCTRLSENSOR"/>
</dbReference>
<dbReference type="InterPro" id="IPR000014">
    <property type="entry name" value="PAS"/>
</dbReference>
<dbReference type="PANTHER" id="PTHR43547">
    <property type="entry name" value="TWO-COMPONENT HISTIDINE KINASE"/>
    <property type="match status" value="1"/>
</dbReference>
<dbReference type="EC" id="2.7.13.3" evidence="2"/>
<sequence length="364" mass="41243">MKRDVSVFHSTLVERVAETFGQAYFIYDVTGKHFRYLNRAFYTLFGIPEATTPDVLQLLGQLHEEDKVFLFEKYAKLLDTKTQEAVEFRVNAPYQETKWVCLNCQLLEEGQGVLLSGFAEDITVHKEYQANLLKFNSKKNATLEILSHDLAAPFTNIEGMVELLEGELLQGSGPSAMNLVQFIKDNAKKGSDLIRDFIDNEFLESSQIVLHKERVNICQRLQIMIENYQQMGESLLAKNFELVLPGEPVYMYLDVMKMMQVFNNLISNAIKFTYDQGTISVAIEDKGDSVLVAVTDDGIGIPDSLKPNLFDKFTSSRREGIKGEKSIGLGMSIIKKIVELHNGKVWFESTEDAGSTFYVEIPKE</sequence>
<evidence type="ECO:0000256" key="4">
    <source>
        <dbReference type="ARBA" id="ARBA00022679"/>
    </source>
</evidence>
<feature type="domain" description="Histidine kinase" evidence="6">
    <location>
        <begin position="145"/>
        <end position="364"/>
    </location>
</feature>
<dbReference type="InterPro" id="IPR004358">
    <property type="entry name" value="Sig_transdc_His_kin-like_C"/>
</dbReference>
<comment type="catalytic activity">
    <reaction evidence="1">
        <text>ATP + protein L-histidine = ADP + protein N-phospho-L-histidine.</text>
        <dbReference type="EC" id="2.7.13.3"/>
    </reaction>
</comment>
<dbReference type="SUPFAM" id="SSF55874">
    <property type="entry name" value="ATPase domain of HSP90 chaperone/DNA topoisomerase II/histidine kinase"/>
    <property type="match status" value="1"/>
</dbReference>
<dbReference type="CDD" id="cd00075">
    <property type="entry name" value="HATPase"/>
    <property type="match status" value="1"/>
</dbReference>
<dbReference type="InterPro" id="IPR035965">
    <property type="entry name" value="PAS-like_dom_sf"/>
</dbReference>
<dbReference type="CDD" id="cd00082">
    <property type="entry name" value="HisKA"/>
    <property type="match status" value="1"/>
</dbReference>
<accession>A0A839GNE6</accession>
<evidence type="ECO:0000256" key="1">
    <source>
        <dbReference type="ARBA" id="ARBA00000085"/>
    </source>
</evidence>
<proteinExistence type="predicted"/>
<dbReference type="InterPro" id="IPR003594">
    <property type="entry name" value="HATPase_dom"/>
</dbReference>
<dbReference type="AlphaFoldDB" id="A0A839GNE6"/>
<dbReference type="Pfam" id="PF02518">
    <property type="entry name" value="HATPase_c"/>
    <property type="match status" value="1"/>
</dbReference>
<dbReference type="Gene3D" id="3.30.450.20">
    <property type="entry name" value="PAS domain"/>
    <property type="match status" value="1"/>
</dbReference>
<keyword evidence="5 8" id="KW-0418">Kinase</keyword>
<reference evidence="8 9" key="1">
    <citation type="submission" date="2020-08" db="EMBL/GenBank/DDBJ databases">
        <title>Genomic Encyclopedia of Type Strains, Phase IV (KMG-IV): sequencing the most valuable type-strain genomes for metagenomic binning, comparative biology and taxonomic classification.</title>
        <authorList>
            <person name="Goeker M."/>
        </authorList>
    </citation>
    <scope>NUCLEOTIDE SEQUENCE [LARGE SCALE GENOMIC DNA]</scope>
    <source>
        <strain evidence="8 9">DSM 29854</strain>
    </source>
</reference>
<organism evidence="8 9">
    <name type="scientific">Rufibacter quisquiliarum</name>
    <dbReference type="NCBI Taxonomy" id="1549639"/>
    <lineage>
        <taxon>Bacteria</taxon>
        <taxon>Pseudomonadati</taxon>
        <taxon>Bacteroidota</taxon>
        <taxon>Cytophagia</taxon>
        <taxon>Cytophagales</taxon>
        <taxon>Hymenobacteraceae</taxon>
        <taxon>Rufibacter</taxon>
    </lineage>
</organism>
<keyword evidence="3" id="KW-0597">Phosphoprotein</keyword>
<dbReference type="Proteomes" id="UP000563094">
    <property type="component" value="Unassembled WGS sequence"/>
</dbReference>
<evidence type="ECO:0000313" key="9">
    <source>
        <dbReference type="Proteomes" id="UP000563094"/>
    </source>
</evidence>
<evidence type="ECO:0000256" key="3">
    <source>
        <dbReference type="ARBA" id="ARBA00022553"/>
    </source>
</evidence>
<evidence type="ECO:0000256" key="2">
    <source>
        <dbReference type="ARBA" id="ARBA00012438"/>
    </source>
</evidence>
<dbReference type="EMBL" id="JACJIQ010000003">
    <property type="protein sequence ID" value="MBA9076456.1"/>
    <property type="molecule type" value="Genomic_DNA"/>
</dbReference>
<protein>
    <recommendedName>
        <fullName evidence="2">histidine kinase</fullName>
        <ecNumber evidence="2">2.7.13.3</ecNumber>
    </recommendedName>
</protein>
<dbReference type="RefSeq" id="WP_182512295.1">
    <property type="nucleotide sequence ID" value="NZ_JACJIQ010000003.1"/>
</dbReference>
<dbReference type="InterPro" id="IPR036890">
    <property type="entry name" value="HATPase_C_sf"/>
</dbReference>
<keyword evidence="4 8" id="KW-0808">Transferase</keyword>
<dbReference type="Pfam" id="PF13188">
    <property type="entry name" value="PAS_8"/>
    <property type="match status" value="1"/>
</dbReference>
<dbReference type="PROSITE" id="PS50109">
    <property type="entry name" value="HIS_KIN"/>
    <property type="match status" value="1"/>
</dbReference>
<dbReference type="GO" id="GO:0000155">
    <property type="term" value="F:phosphorelay sensor kinase activity"/>
    <property type="evidence" value="ECO:0007669"/>
    <property type="project" value="InterPro"/>
</dbReference>
<dbReference type="CDD" id="cd00130">
    <property type="entry name" value="PAS"/>
    <property type="match status" value="1"/>
</dbReference>
<dbReference type="FunFam" id="3.30.565.10:FF:000006">
    <property type="entry name" value="Sensor histidine kinase WalK"/>
    <property type="match status" value="1"/>
</dbReference>
<gene>
    <name evidence="8" type="ORF">FHS90_001160</name>
</gene>
<dbReference type="SUPFAM" id="SSF47384">
    <property type="entry name" value="Homodimeric domain of signal transducing histidine kinase"/>
    <property type="match status" value="1"/>
</dbReference>
<dbReference type="PANTHER" id="PTHR43547:SF2">
    <property type="entry name" value="HYBRID SIGNAL TRANSDUCTION HISTIDINE KINASE C"/>
    <property type="match status" value="1"/>
</dbReference>
<dbReference type="SUPFAM" id="SSF55785">
    <property type="entry name" value="PYP-like sensor domain (PAS domain)"/>
    <property type="match status" value="1"/>
</dbReference>
<keyword evidence="9" id="KW-1185">Reference proteome</keyword>
<evidence type="ECO:0000313" key="8">
    <source>
        <dbReference type="EMBL" id="MBA9076456.1"/>
    </source>
</evidence>
<feature type="domain" description="PAS" evidence="7">
    <location>
        <begin position="9"/>
        <end position="81"/>
    </location>
</feature>